<protein>
    <recommendedName>
        <fullName evidence="2">DUF72 domain-containing protein</fullName>
    </recommendedName>
</protein>
<name>A0A3B1AI72_9ZZZZ</name>
<dbReference type="InterPro" id="IPR036520">
    <property type="entry name" value="UPF0759_sf"/>
</dbReference>
<dbReference type="EMBL" id="UOFU01000324">
    <property type="protein sequence ID" value="VAX03422.1"/>
    <property type="molecule type" value="Genomic_DNA"/>
</dbReference>
<dbReference type="Gene3D" id="3.20.20.410">
    <property type="entry name" value="Protein of unknown function UPF0759"/>
    <property type="match status" value="1"/>
</dbReference>
<proteinExistence type="predicted"/>
<organism evidence="1">
    <name type="scientific">hydrothermal vent metagenome</name>
    <dbReference type="NCBI Taxonomy" id="652676"/>
    <lineage>
        <taxon>unclassified sequences</taxon>
        <taxon>metagenomes</taxon>
        <taxon>ecological metagenomes</taxon>
    </lineage>
</organism>
<evidence type="ECO:0000313" key="1">
    <source>
        <dbReference type="EMBL" id="VAX03422.1"/>
    </source>
</evidence>
<reference evidence="1" key="1">
    <citation type="submission" date="2018-06" db="EMBL/GenBank/DDBJ databases">
        <authorList>
            <person name="Zhirakovskaya E."/>
        </authorList>
    </citation>
    <scope>NUCLEOTIDE SEQUENCE</scope>
</reference>
<dbReference type="SUPFAM" id="SSF117396">
    <property type="entry name" value="TM1631-like"/>
    <property type="match status" value="1"/>
</dbReference>
<dbReference type="AlphaFoldDB" id="A0A3B1AI72"/>
<evidence type="ECO:0008006" key="2">
    <source>
        <dbReference type="Google" id="ProtNLM"/>
    </source>
</evidence>
<gene>
    <name evidence="1" type="ORF">MNBD_GAMMA20-122</name>
</gene>
<accession>A0A3B1AI72</accession>
<sequence>MSVEQIGGGDGNFFVAARGWRHPAWKESFYPEGLPVDWQLSYYSNEFRAVVVPAEEWAKADAREVARWQEDTDKAFRFFFEVADLRNNWMDFQAVVALLAGQVGGILLRPTHCDSDLTQLELSLQRARQLAPVTVILPPGLTLSDAGQHRLLDYGVVPAWSAGQGASCWEPGLLALACADATVRTPRQWREVVENCLSFGAGNGAVLLMMEGKTPDIEALRMTMMIADMLPAAEALR</sequence>